<keyword evidence="1" id="KW-0472">Membrane</keyword>
<dbReference type="SMART" id="SM01234">
    <property type="entry name" value="Haemolytic"/>
    <property type="match status" value="1"/>
</dbReference>
<accession>A0A1F4T797</accession>
<name>A0A1F4T797_UNCSA</name>
<evidence type="ECO:0000256" key="1">
    <source>
        <dbReference type="HAMAP-Rule" id="MF_00386"/>
    </source>
</evidence>
<organism evidence="2 3">
    <name type="scientific">candidate division WOR-1 bacterium RIFOXYC12_FULL_54_18</name>
    <dbReference type="NCBI Taxonomy" id="1802584"/>
    <lineage>
        <taxon>Bacteria</taxon>
        <taxon>Bacillati</taxon>
        <taxon>Saganbacteria</taxon>
    </lineage>
</organism>
<dbReference type="PANTHER" id="PTHR33383">
    <property type="entry name" value="MEMBRANE PROTEIN INSERTION EFFICIENCY FACTOR-RELATED"/>
    <property type="match status" value="1"/>
</dbReference>
<proteinExistence type="inferred from homology"/>
<evidence type="ECO:0000313" key="3">
    <source>
        <dbReference type="Proteomes" id="UP000178602"/>
    </source>
</evidence>
<comment type="function">
    <text evidence="1">Could be involved in insertion of integral membrane proteins into the membrane.</text>
</comment>
<comment type="similarity">
    <text evidence="1">Belongs to the UPF0161 family.</text>
</comment>
<dbReference type="InterPro" id="IPR002696">
    <property type="entry name" value="Membr_insert_effic_factor_YidD"/>
</dbReference>
<keyword evidence="1" id="KW-1003">Cell membrane</keyword>
<evidence type="ECO:0000313" key="2">
    <source>
        <dbReference type="EMBL" id="OGC28430.1"/>
    </source>
</evidence>
<gene>
    <name evidence="2" type="ORF">A3K49_05610</name>
</gene>
<dbReference type="Proteomes" id="UP000178602">
    <property type="component" value="Unassembled WGS sequence"/>
</dbReference>
<dbReference type="EMBL" id="MEUG01000001">
    <property type="protein sequence ID" value="OGC28430.1"/>
    <property type="molecule type" value="Genomic_DNA"/>
</dbReference>
<sequence>MKTIFLLMLRIYVRAKELFPRNSCRYYPSCSIYMEQAVVKHGLFAGLWLGIKRILKCNQLFPGGYDPVP</sequence>
<protein>
    <recommendedName>
        <fullName evidence="1">Putative membrane protein insertion efficiency factor</fullName>
    </recommendedName>
</protein>
<dbReference type="NCBIfam" id="TIGR00278">
    <property type="entry name" value="membrane protein insertion efficiency factor YidD"/>
    <property type="match status" value="1"/>
</dbReference>
<comment type="subcellular location">
    <subcellularLocation>
        <location evidence="1">Cell membrane</location>
        <topology evidence="1">Peripheral membrane protein</topology>
        <orientation evidence="1">Cytoplasmic side</orientation>
    </subcellularLocation>
</comment>
<dbReference type="HAMAP" id="MF_00386">
    <property type="entry name" value="UPF0161_YidD"/>
    <property type="match status" value="1"/>
</dbReference>
<dbReference type="PANTHER" id="PTHR33383:SF1">
    <property type="entry name" value="MEMBRANE PROTEIN INSERTION EFFICIENCY FACTOR-RELATED"/>
    <property type="match status" value="1"/>
</dbReference>
<dbReference type="AlphaFoldDB" id="A0A1F4T797"/>
<dbReference type="GO" id="GO:0005886">
    <property type="term" value="C:plasma membrane"/>
    <property type="evidence" value="ECO:0007669"/>
    <property type="project" value="UniProtKB-SubCell"/>
</dbReference>
<reference evidence="2 3" key="1">
    <citation type="journal article" date="2016" name="Nat. Commun.">
        <title>Thousands of microbial genomes shed light on interconnected biogeochemical processes in an aquifer system.</title>
        <authorList>
            <person name="Anantharaman K."/>
            <person name="Brown C.T."/>
            <person name="Hug L.A."/>
            <person name="Sharon I."/>
            <person name="Castelle C.J."/>
            <person name="Probst A.J."/>
            <person name="Thomas B.C."/>
            <person name="Singh A."/>
            <person name="Wilkins M.J."/>
            <person name="Karaoz U."/>
            <person name="Brodie E.L."/>
            <person name="Williams K.H."/>
            <person name="Hubbard S.S."/>
            <person name="Banfield J.F."/>
        </authorList>
    </citation>
    <scope>NUCLEOTIDE SEQUENCE [LARGE SCALE GENOMIC DNA]</scope>
</reference>
<dbReference type="Pfam" id="PF01809">
    <property type="entry name" value="YidD"/>
    <property type="match status" value="1"/>
</dbReference>
<comment type="caution">
    <text evidence="2">The sequence shown here is derived from an EMBL/GenBank/DDBJ whole genome shotgun (WGS) entry which is preliminary data.</text>
</comment>